<feature type="region of interest" description="Disordered" evidence="1">
    <location>
        <begin position="557"/>
        <end position="580"/>
    </location>
</feature>
<accession>A0A919ATX7</accession>
<name>A0A919ATX7_9ACTN</name>
<feature type="compositionally biased region" description="Low complexity" evidence="1">
    <location>
        <begin position="261"/>
        <end position="278"/>
    </location>
</feature>
<dbReference type="InterPro" id="IPR029058">
    <property type="entry name" value="AB_hydrolase_fold"/>
</dbReference>
<evidence type="ECO:0000256" key="1">
    <source>
        <dbReference type="SAM" id="MobiDB-lite"/>
    </source>
</evidence>
<dbReference type="GO" id="GO:0051920">
    <property type="term" value="F:peroxiredoxin activity"/>
    <property type="evidence" value="ECO:0007669"/>
    <property type="project" value="InterPro"/>
</dbReference>
<proteinExistence type="predicted"/>
<evidence type="ECO:0000259" key="3">
    <source>
        <dbReference type="Pfam" id="PF02627"/>
    </source>
</evidence>
<reference evidence="4" key="2">
    <citation type="submission" date="2020-09" db="EMBL/GenBank/DDBJ databases">
        <authorList>
            <person name="Sun Q."/>
            <person name="Ohkuma M."/>
        </authorList>
    </citation>
    <scope>NUCLEOTIDE SEQUENCE</scope>
    <source>
        <strain evidence="4">JCM 4059</strain>
    </source>
</reference>
<gene>
    <name evidence="4" type="ORF">GCM10010218_03570</name>
</gene>
<feature type="region of interest" description="Disordered" evidence="1">
    <location>
        <begin position="261"/>
        <end position="347"/>
    </location>
</feature>
<keyword evidence="5" id="KW-1185">Reference proteome</keyword>
<dbReference type="InterPro" id="IPR029032">
    <property type="entry name" value="AhpD-like"/>
</dbReference>
<evidence type="ECO:0008006" key="6">
    <source>
        <dbReference type="Google" id="ProtNLM"/>
    </source>
</evidence>
<dbReference type="Gene3D" id="3.40.50.1820">
    <property type="entry name" value="alpha/beta hydrolase"/>
    <property type="match status" value="1"/>
</dbReference>
<dbReference type="AlphaFoldDB" id="A0A919ATX7"/>
<dbReference type="PRINTS" id="PR00111">
    <property type="entry name" value="ABHYDROLASE"/>
</dbReference>
<dbReference type="InterPro" id="IPR052512">
    <property type="entry name" value="4CMD/NDH-1_regulator"/>
</dbReference>
<dbReference type="Pfam" id="PF00561">
    <property type="entry name" value="Abhydrolase_1"/>
    <property type="match status" value="1"/>
</dbReference>
<dbReference type="Proteomes" id="UP000638313">
    <property type="component" value="Unassembled WGS sequence"/>
</dbReference>
<dbReference type="Pfam" id="PF02627">
    <property type="entry name" value="CMD"/>
    <property type="match status" value="1"/>
</dbReference>
<feature type="compositionally biased region" description="Low complexity" evidence="1">
    <location>
        <begin position="566"/>
        <end position="580"/>
    </location>
</feature>
<feature type="compositionally biased region" description="Low complexity" evidence="1">
    <location>
        <begin position="398"/>
        <end position="427"/>
    </location>
</feature>
<dbReference type="PANTHER" id="PTHR33570">
    <property type="entry name" value="4-CARBOXYMUCONOLACTONE DECARBOXYLASE FAMILY PROTEIN"/>
    <property type="match status" value="1"/>
</dbReference>
<feature type="domain" description="AB hydrolase-1" evidence="2">
    <location>
        <begin position="19"/>
        <end position="240"/>
    </location>
</feature>
<dbReference type="Gene3D" id="1.20.1290.10">
    <property type="entry name" value="AhpD-like"/>
    <property type="match status" value="1"/>
</dbReference>
<feature type="compositionally biased region" description="Low complexity" evidence="1">
    <location>
        <begin position="467"/>
        <end position="479"/>
    </location>
</feature>
<feature type="region of interest" description="Disordered" evidence="1">
    <location>
        <begin position="362"/>
        <end position="492"/>
    </location>
</feature>
<evidence type="ECO:0000313" key="5">
    <source>
        <dbReference type="Proteomes" id="UP000638313"/>
    </source>
</evidence>
<comment type="caution">
    <text evidence="4">The sequence shown here is derived from an EMBL/GenBank/DDBJ whole genome shotgun (WGS) entry which is preliminary data.</text>
</comment>
<dbReference type="SUPFAM" id="SSF69118">
    <property type="entry name" value="AhpD-like"/>
    <property type="match status" value="1"/>
</dbReference>
<reference evidence="4" key="1">
    <citation type="journal article" date="2014" name="Int. J. Syst. Evol. Microbiol.">
        <title>Complete genome sequence of Corynebacterium casei LMG S-19264T (=DSM 44701T), isolated from a smear-ripened cheese.</title>
        <authorList>
            <consortium name="US DOE Joint Genome Institute (JGI-PGF)"/>
            <person name="Walter F."/>
            <person name="Albersmeier A."/>
            <person name="Kalinowski J."/>
            <person name="Ruckert C."/>
        </authorList>
    </citation>
    <scope>NUCLEOTIDE SEQUENCE</scope>
    <source>
        <strain evidence="4">JCM 4059</strain>
    </source>
</reference>
<sequence>MSETTQTLQYRWDGPEGTPVLVVGPALGATWHMWDRQVPELTRHWRVLRFDLPGHGGAPAVPAPAVGALTERLLATLDGLGVDRFGYLGACVSGAVGIDLALRHPHRIASLAVVGAAAHGTAADWPTHAKEARTAGLDPVARRTPERWFTPHFAGAQPAIADWAVQMVRATDLSCYAASAESLATYDARPDLRRATLPTLVIAGAEDEVTPPAEARALVAGIPDARLAVIPMARHLTPVEQPAAVTDLLVRHFTAPWAPAAPTAPDGGAVPGTPAAAGPAGGSPEGAGALPGVSAAAEPDGASGSGAGGPVAGAHEGVGPAPGASVGSDGVGVAAVSPSPSGHAPGATEIAASVAGREAGAVPDVSAAPGPLQARHDGDSRPGPDAAPGPVGSGAGADAGFAPGRPDDGVAAAAAGAGGVPASPDGGHLPAASGVAPVGSHGSPAVPATGTAEPQSLPGHSGGVGSVPGAPAATGSAPGRPDGGDAASLQGRPVPGAAAAAAWPVDTGAAAPAMGEPYGAAAAPAGFGPPLSGAYAPAGTSFGPLLPPLVTGGGAGADVRRDVLGPDAETTTPTPSSSFGSSFDDFVTRVAWGEVWARPGLGRRERCLVTLTALVVQGQLDALPVHVRAALRHGVTAGEIEETLLQASLHAGFTVAGAAVEVVRRALGDEGRVA</sequence>
<dbReference type="SUPFAM" id="SSF53474">
    <property type="entry name" value="alpha/beta-Hydrolases"/>
    <property type="match status" value="1"/>
</dbReference>
<dbReference type="PANTHER" id="PTHR33570:SF2">
    <property type="entry name" value="CARBOXYMUCONOLACTONE DECARBOXYLASE-LIKE DOMAIN-CONTAINING PROTEIN"/>
    <property type="match status" value="1"/>
</dbReference>
<evidence type="ECO:0000259" key="2">
    <source>
        <dbReference type="Pfam" id="PF00561"/>
    </source>
</evidence>
<evidence type="ECO:0000313" key="4">
    <source>
        <dbReference type="EMBL" id="GHF26113.1"/>
    </source>
</evidence>
<feature type="compositionally biased region" description="Low complexity" evidence="1">
    <location>
        <begin position="321"/>
        <end position="339"/>
    </location>
</feature>
<dbReference type="InterPro" id="IPR000073">
    <property type="entry name" value="AB_hydrolase_1"/>
</dbReference>
<dbReference type="InterPro" id="IPR003779">
    <property type="entry name" value="CMD-like"/>
</dbReference>
<protein>
    <recommendedName>
        <fullName evidence="6">3-oxoadipate enol-lactonase</fullName>
    </recommendedName>
</protein>
<organism evidence="4 5">
    <name type="scientific">Streptomyces mashuensis</name>
    <dbReference type="NCBI Taxonomy" id="33904"/>
    <lineage>
        <taxon>Bacteria</taxon>
        <taxon>Bacillati</taxon>
        <taxon>Actinomycetota</taxon>
        <taxon>Actinomycetes</taxon>
        <taxon>Kitasatosporales</taxon>
        <taxon>Streptomycetaceae</taxon>
        <taxon>Streptomyces</taxon>
    </lineage>
</organism>
<feature type="domain" description="Carboxymuconolactone decarboxylase-like" evidence="3">
    <location>
        <begin position="584"/>
        <end position="664"/>
    </location>
</feature>
<feature type="compositionally biased region" description="Low complexity" evidence="1">
    <location>
        <begin position="286"/>
        <end position="302"/>
    </location>
</feature>
<dbReference type="EMBL" id="BNBD01000001">
    <property type="protein sequence ID" value="GHF26113.1"/>
    <property type="molecule type" value="Genomic_DNA"/>
</dbReference>